<proteinExistence type="predicted"/>
<feature type="domain" description="F-box protein At3g26010-like beta-propeller" evidence="1">
    <location>
        <begin position="33"/>
        <end position="247"/>
    </location>
</feature>
<dbReference type="Pfam" id="PF24750">
    <property type="entry name" value="b-prop_At3g26010-like"/>
    <property type="match status" value="1"/>
</dbReference>
<accession>A0A2N9GP91</accession>
<dbReference type="InterPro" id="IPR055290">
    <property type="entry name" value="At3g26010-like"/>
</dbReference>
<dbReference type="PANTHER" id="PTHR35546:SF130">
    <property type="entry name" value="EXPRESSED PROTEIN"/>
    <property type="match status" value="1"/>
</dbReference>
<organism evidence="2">
    <name type="scientific">Fagus sylvatica</name>
    <name type="common">Beechnut</name>
    <dbReference type="NCBI Taxonomy" id="28930"/>
    <lineage>
        <taxon>Eukaryota</taxon>
        <taxon>Viridiplantae</taxon>
        <taxon>Streptophyta</taxon>
        <taxon>Embryophyta</taxon>
        <taxon>Tracheophyta</taxon>
        <taxon>Spermatophyta</taxon>
        <taxon>Magnoliopsida</taxon>
        <taxon>eudicotyledons</taxon>
        <taxon>Gunneridae</taxon>
        <taxon>Pentapetalae</taxon>
        <taxon>rosids</taxon>
        <taxon>fabids</taxon>
        <taxon>Fagales</taxon>
        <taxon>Fagaceae</taxon>
        <taxon>Fagus</taxon>
    </lineage>
</organism>
<name>A0A2N9GP91_FAGSY</name>
<dbReference type="AlphaFoldDB" id="A0A2N9GP91"/>
<dbReference type="InterPro" id="IPR056592">
    <property type="entry name" value="Beta-prop_At3g26010-like"/>
</dbReference>
<dbReference type="EMBL" id="OIVN01002179">
    <property type="protein sequence ID" value="SPD01283.1"/>
    <property type="molecule type" value="Genomic_DNA"/>
</dbReference>
<evidence type="ECO:0000313" key="2">
    <source>
        <dbReference type="EMBL" id="SPD01283.1"/>
    </source>
</evidence>
<sequence length="312" mass="36456">MECLTLPPFPERLRLNNRGSIGFVCSYNIDNSYSYRVVLMPDFRYDYHFTIREFKVHIFSSETFEWSESVVLCPEGFTRSSLVYPSVPYKGLLFWCDFKSCLFGFDPYNIRCCRFFAFPENWNSFLRPGPTDYHLGVCRGCLRIGIISGIISKGSESEEFRINLIRVWELKDYNDTGGGKWSLEHKVYVNQMVSEKSPWLPQYVMENYSDYGVQEHHPNDGDIMYLLVKPLVVLCNLRSRTLEIICDLPYHNVDLPHHNVDPCELLNFELPCWPTTIFYSSSRDAEIEDTEIELSSFKNLSICQDFISDCNI</sequence>
<protein>
    <recommendedName>
        <fullName evidence="1">F-box protein At3g26010-like beta-propeller domain-containing protein</fullName>
    </recommendedName>
</protein>
<evidence type="ECO:0000259" key="1">
    <source>
        <dbReference type="Pfam" id="PF24750"/>
    </source>
</evidence>
<dbReference type="PANTHER" id="PTHR35546">
    <property type="entry name" value="F-BOX PROTEIN INTERACTION DOMAIN PROTEIN-RELATED"/>
    <property type="match status" value="1"/>
</dbReference>
<gene>
    <name evidence="2" type="ORF">FSB_LOCUS29165</name>
</gene>
<reference evidence="2" key="1">
    <citation type="submission" date="2018-02" db="EMBL/GenBank/DDBJ databases">
        <authorList>
            <person name="Cohen D.B."/>
            <person name="Kent A.D."/>
        </authorList>
    </citation>
    <scope>NUCLEOTIDE SEQUENCE</scope>
</reference>